<dbReference type="Pfam" id="PF22016">
    <property type="entry name" value="DUF6933"/>
    <property type="match status" value="1"/>
</dbReference>
<evidence type="ECO:0000313" key="3">
    <source>
        <dbReference type="Proteomes" id="UP000632125"/>
    </source>
</evidence>
<gene>
    <name evidence="2" type="ORF">IDH41_28645</name>
</gene>
<accession>A0A927CUP8</accession>
<protein>
    <recommendedName>
        <fullName evidence="1">DUF6933 domain-containing protein</fullName>
    </recommendedName>
</protein>
<dbReference type="EMBL" id="JACXIY010000051">
    <property type="protein sequence ID" value="MBD2872556.1"/>
    <property type="molecule type" value="Genomic_DNA"/>
</dbReference>
<dbReference type="Proteomes" id="UP000632125">
    <property type="component" value="Unassembled WGS sequence"/>
</dbReference>
<proteinExistence type="predicted"/>
<sequence length="122" mass="14171">MNNETRYNFVIFGLVKADCKRFGELIKKQISDNLLADGLKEAWIDKYLQYSENVSYTPTSDRSILSQINEMIVVAKYEMEGNIVETGDPEINQVNRMLNRYVFLKLPKLYSGETMYDALQNI</sequence>
<feature type="domain" description="DUF6933" evidence="1">
    <location>
        <begin position="1"/>
        <end position="109"/>
    </location>
</feature>
<dbReference type="AlphaFoldDB" id="A0A927CUP8"/>
<evidence type="ECO:0000259" key="1">
    <source>
        <dbReference type="Pfam" id="PF22016"/>
    </source>
</evidence>
<evidence type="ECO:0000313" key="2">
    <source>
        <dbReference type="EMBL" id="MBD2872556.1"/>
    </source>
</evidence>
<name>A0A927CUP8_9BACL</name>
<organism evidence="2 3">
    <name type="scientific">Paenibacillus arenilitoris</name>
    <dbReference type="NCBI Taxonomy" id="2772299"/>
    <lineage>
        <taxon>Bacteria</taxon>
        <taxon>Bacillati</taxon>
        <taxon>Bacillota</taxon>
        <taxon>Bacilli</taxon>
        <taxon>Bacillales</taxon>
        <taxon>Paenibacillaceae</taxon>
        <taxon>Paenibacillus</taxon>
    </lineage>
</organism>
<comment type="caution">
    <text evidence="2">The sequence shown here is derived from an EMBL/GenBank/DDBJ whole genome shotgun (WGS) entry which is preliminary data.</text>
</comment>
<reference evidence="2" key="1">
    <citation type="submission" date="2020-09" db="EMBL/GenBank/DDBJ databases">
        <title>A novel bacterium of genus Paenibacillus, isolated from South China Sea.</title>
        <authorList>
            <person name="Huang H."/>
            <person name="Mo K."/>
            <person name="Hu Y."/>
        </authorList>
    </citation>
    <scope>NUCLEOTIDE SEQUENCE</scope>
    <source>
        <strain evidence="2">IB182493</strain>
    </source>
</reference>
<dbReference type="InterPro" id="IPR053864">
    <property type="entry name" value="DUF6933"/>
</dbReference>
<keyword evidence="3" id="KW-1185">Reference proteome</keyword>